<dbReference type="RefSeq" id="WP_128386116.1">
    <property type="nucleotide sequence ID" value="NZ_CP035037.1"/>
</dbReference>
<keyword evidence="3" id="KW-0812">Transmembrane</keyword>
<feature type="region of interest" description="Disordered" evidence="2">
    <location>
        <begin position="184"/>
        <end position="211"/>
    </location>
</feature>
<evidence type="ECO:0000313" key="5">
    <source>
        <dbReference type="EMBL" id="QAB16781.1"/>
    </source>
</evidence>
<feature type="transmembrane region" description="Helical" evidence="3">
    <location>
        <begin position="117"/>
        <end position="137"/>
    </location>
</feature>
<feature type="compositionally biased region" description="Low complexity" evidence="2">
    <location>
        <begin position="225"/>
        <end position="244"/>
    </location>
</feature>
<accession>A0ABX5QCM0</accession>
<dbReference type="CDD" id="cd00060">
    <property type="entry name" value="FHA"/>
    <property type="match status" value="1"/>
</dbReference>
<keyword evidence="6" id="KW-1185">Reference proteome</keyword>
<organism evidence="5 6">
    <name type="scientific">Leucobacter muris</name>
    <dbReference type="NCBI Taxonomy" id="1935379"/>
    <lineage>
        <taxon>Bacteria</taxon>
        <taxon>Bacillati</taxon>
        <taxon>Actinomycetota</taxon>
        <taxon>Actinomycetes</taxon>
        <taxon>Micrococcales</taxon>
        <taxon>Microbacteriaceae</taxon>
        <taxon>Leucobacter</taxon>
    </lineage>
</organism>
<dbReference type="InterPro" id="IPR043739">
    <property type="entry name" value="DUF5684"/>
</dbReference>
<dbReference type="Pfam" id="PF00498">
    <property type="entry name" value="FHA"/>
    <property type="match status" value="1"/>
</dbReference>
<evidence type="ECO:0000313" key="6">
    <source>
        <dbReference type="Proteomes" id="UP000285768"/>
    </source>
</evidence>
<dbReference type="InterPro" id="IPR000253">
    <property type="entry name" value="FHA_dom"/>
</dbReference>
<proteinExistence type="predicted"/>
<feature type="region of interest" description="Disordered" evidence="2">
    <location>
        <begin position="225"/>
        <end position="252"/>
    </location>
</feature>
<gene>
    <name evidence="5" type="ORF">Leucomu_01505</name>
</gene>
<evidence type="ECO:0000259" key="4">
    <source>
        <dbReference type="PROSITE" id="PS50006"/>
    </source>
</evidence>
<name>A0ABX5QCM0_9MICO</name>
<sequence length="522" mass="55049">MPSTPLSPDVLPVIGTTYAPAPSLGPAVLLALGVWSLVGIAFYVWYLWSLSRLFPRIGLPSSHGWIPVWNQWQLVQRGGLPGWLVLFGLVPGLSVVAFVVSVIAIHRLNVEHGKGGGFTVLGALLPPVWAMLLASAIEQNGPAAAYGYGAYGSAPAAPDHAYSVAPAPQGGYAPAVPQTPVYAQQQAVPPAQPQQPWQHAPVSQPAAADQGEPVDALARLFAEPQPQQPQQPQQGQQAQPQQQPGDEWGFSRTTEGDYQRLAQEGYQQRQAPVLGGEEPARPFAWPSIEESNPKSAPAAPQAPAPQTPQQPPAPAAPAAGLPGVALPPIPQPVPPQPVVAPDPAPAQQDSFSTQRPSIFDSNPDSSAAPGPDTETARSEHRPGDPADPAAAAAAANAAPPAADDDELDRTVVVPRRTCWGLELPDGEVLELRGDDIVVGRKPEARDDGGVLQIADPTRTLSKSHARLRRAGESWTIEDLDSTNGVALVDERGDQVPLEAARETPVTERLVIGTLEVTLRRIS</sequence>
<protein>
    <submittedName>
        <fullName evidence="5">FHA domain-containing protein</fullName>
    </submittedName>
</protein>
<feature type="compositionally biased region" description="Polar residues" evidence="2">
    <location>
        <begin position="349"/>
        <end position="365"/>
    </location>
</feature>
<dbReference type="Gene3D" id="2.60.200.20">
    <property type="match status" value="1"/>
</dbReference>
<keyword evidence="1" id="KW-0597">Phosphoprotein</keyword>
<dbReference type="Proteomes" id="UP000285768">
    <property type="component" value="Chromosome"/>
</dbReference>
<feature type="transmembrane region" description="Helical" evidence="3">
    <location>
        <begin position="27"/>
        <end position="48"/>
    </location>
</feature>
<dbReference type="EMBL" id="CP035037">
    <property type="protein sequence ID" value="QAB16781.1"/>
    <property type="molecule type" value="Genomic_DNA"/>
</dbReference>
<evidence type="ECO:0000256" key="2">
    <source>
        <dbReference type="SAM" id="MobiDB-lite"/>
    </source>
</evidence>
<feature type="compositionally biased region" description="Pro residues" evidence="2">
    <location>
        <begin position="300"/>
        <end position="315"/>
    </location>
</feature>
<keyword evidence="3" id="KW-1133">Transmembrane helix</keyword>
<dbReference type="InterPro" id="IPR008984">
    <property type="entry name" value="SMAD_FHA_dom_sf"/>
</dbReference>
<reference evidence="5 6" key="1">
    <citation type="submission" date="2019-01" db="EMBL/GenBank/DDBJ databases">
        <title>Leucobacter muris sp. nov. isolated from the nose of a laboratory mouse.</title>
        <authorList>
            <person name="Benga L."/>
            <person name="Sproeer C."/>
            <person name="Schumann P."/>
            <person name="Verbarg S."/>
            <person name="Bunk B."/>
            <person name="Engelhardt E."/>
            <person name="Benten P.M."/>
            <person name="Sager M."/>
        </authorList>
    </citation>
    <scope>NUCLEOTIDE SEQUENCE [LARGE SCALE GENOMIC DNA]</scope>
    <source>
        <strain evidence="5 6">DSM 101948</strain>
    </source>
</reference>
<dbReference type="Pfam" id="PF18936">
    <property type="entry name" value="DUF5684"/>
    <property type="match status" value="1"/>
</dbReference>
<dbReference type="SUPFAM" id="SSF49879">
    <property type="entry name" value="SMAD/FHA domain"/>
    <property type="match status" value="1"/>
</dbReference>
<feature type="domain" description="FHA" evidence="4">
    <location>
        <begin position="436"/>
        <end position="492"/>
    </location>
</feature>
<feature type="transmembrane region" description="Helical" evidence="3">
    <location>
        <begin position="83"/>
        <end position="105"/>
    </location>
</feature>
<dbReference type="PROSITE" id="PS50006">
    <property type="entry name" value="FHA_DOMAIN"/>
    <property type="match status" value="1"/>
</dbReference>
<keyword evidence="3" id="KW-0472">Membrane</keyword>
<evidence type="ECO:0000256" key="3">
    <source>
        <dbReference type="SAM" id="Phobius"/>
    </source>
</evidence>
<feature type="compositionally biased region" description="Low complexity" evidence="2">
    <location>
        <begin position="184"/>
        <end position="202"/>
    </location>
</feature>
<evidence type="ECO:0000256" key="1">
    <source>
        <dbReference type="ARBA" id="ARBA00022553"/>
    </source>
</evidence>
<feature type="compositionally biased region" description="Pro residues" evidence="2">
    <location>
        <begin position="325"/>
        <end position="344"/>
    </location>
</feature>
<feature type="compositionally biased region" description="Low complexity" evidence="2">
    <location>
        <begin position="386"/>
        <end position="401"/>
    </location>
</feature>
<feature type="region of interest" description="Disordered" evidence="2">
    <location>
        <begin position="264"/>
        <end position="409"/>
    </location>
</feature>
<feature type="compositionally biased region" description="Basic and acidic residues" evidence="2">
    <location>
        <begin position="374"/>
        <end position="384"/>
    </location>
</feature>